<organism evidence="1">
    <name type="scientific">Arundo donax</name>
    <name type="common">Giant reed</name>
    <name type="synonym">Donax arundinaceus</name>
    <dbReference type="NCBI Taxonomy" id="35708"/>
    <lineage>
        <taxon>Eukaryota</taxon>
        <taxon>Viridiplantae</taxon>
        <taxon>Streptophyta</taxon>
        <taxon>Embryophyta</taxon>
        <taxon>Tracheophyta</taxon>
        <taxon>Spermatophyta</taxon>
        <taxon>Magnoliopsida</taxon>
        <taxon>Liliopsida</taxon>
        <taxon>Poales</taxon>
        <taxon>Poaceae</taxon>
        <taxon>PACMAD clade</taxon>
        <taxon>Arundinoideae</taxon>
        <taxon>Arundineae</taxon>
        <taxon>Arundo</taxon>
    </lineage>
</organism>
<accession>A0A0A8ZX46</accession>
<reference evidence="1" key="1">
    <citation type="submission" date="2014-09" db="EMBL/GenBank/DDBJ databases">
        <authorList>
            <person name="Magalhaes I.L.F."/>
            <person name="Oliveira U."/>
            <person name="Santos F.R."/>
            <person name="Vidigal T.H.D.A."/>
            <person name="Brescovit A.D."/>
            <person name="Santos A.J."/>
        </authorList>
    </citation>
    <scope>NUCLEOTIDE SEQUENCE</scope>
    <source>
        <tissue evidence="1">Shoot tissue taken approximately 20 cm above the soil surface</tissue>
    </source>
</reference>
<sequence>MGSFLSNLMPRSLLLKYNIQSIW</sequence>
<proteinExistence type="predicted"/>
<dbReference type="EMBL" id="GBRH01256560">
    <property type="protein sequence ID" value="JAD41335.1"/>
    <property type="molecule type" value="Transcribed_RNA"/>
</dbReference>
<reference evidence="1" key="2">
    <citation type="journal article" date="2015" name="Data Brief">
        <title>Shoot transcriptome of the giant reed, Arundo donax.</title>
        <authorList>
            <person name="Barrero R.A."/>
            <person name="Guerrero F.D."/>
            <person name="Moolhuijzen P."/>
            <person name="Goolsby J.A."/>
            <person name="Tidwell J."/>
            <person name="Bellgard S.E."/>
            <person name="Bellgard M.I."/>
        </authorList>
    </citation>
    <scope>NUCLEOTIDE SEQUENCE</scope>
    <source>
        <tissue evidence="1">Shoot tissue taken approximately 20 cm above the soil surface</tissue>
    </source>
</reference>
<protein>
    <submittedName>
        <fullName evidence="1">Uncharacterized protein</fullName>
    </submittedName>
</protein>
<dbReference type="AlphaFoldDB" id="A0A0A8ZX46"/>
<evidence type="ECO:0000313" key="1">
    <source>
        <dbReference type="EMBL" id="JAD41335.1"/>
    </source>
</evidence>
<name>A0A0A8ZX46_ARUDO</name>